<evidence type="ECO:0000313" key="1">
    <source>
        <dbReference type="EMBL" id="KAF3702848.1"/>
    </source>
</evidence>
<reference evidence="2" key="2">
    <citation type="submission" date="2019-02" db="EMBL/GenBank/DDBJ databases">
        <title>Opniocepnalus argus Var Kimnra genome.</title>
        <authorList>
            <person name="Zhou C."/>
            <person name="Xiao S."/>
        </authorList>
    </citation>
    <scope>NUCLEOTIDE SEQUENCE [LARGE SCALE GENOMIC DNA]</scope>
</reference>
<dbReference type="AlphaFoldDB" id="A0A6G1QKT2"/>
<name>A0A6G1QKT2_CHAAH</name>
<gene>
    <name evidence="1" type="ORF">EXN66_Car018536</name>
</gene>
<dbReference type="Proteomes" id="UP000503349">
    <property type="component" value="Chromosome 18"/>
</dbReference>
<accession>A0A6G1QKT2</accession>
<proteinExistence type="predicted"/>
<organism evidence="1 2">
    <name type="scientific">Channa argus</name>
    <name type="common">Northern snakehead</name>
    <name type="synonym">Ophicephalus argus</name>
    <dbReference type="NCBI Taxonomy" id="215402"/>
    <lineage>
        <taxon>Eukaryota</taxon>
        <taxon>Metazoa</taxon>
        <taxon>Chordata</taxon>
        <taxon>Craniata</taxon>
        <taxon>Vertebrata</taxon>
        <taxon>Euteleostomi</taxon>
        <taxon>Actinopterygii</taxon>
        <taxon>Neopterygii</taxon>
        <taxon>Teleostei</taxon>
        <taxon>Neoteleostei</taxon>
        <taxon>Acanthomorphata</taxon>
        <taxon>Anabantaria</taxon>
        <taxon>Anabantiformes</taxon>
        <taxon>Channoidei</taxon>
        <taxon>Channidae</taxon>
        <taxon>Channa</taxon>
    </lineage>
</organism>
<dbReference type="EMBL" id="CM015729">
    <property type="protein sequence ID" value="KAF3702848.1"/>
    <property type="molecule type" value="Genomic_DNA"/>
</dbReference>
<evidence type="ECO:0000313" key="2">
    <source>
        <dbReference type="Proteomes" id="UP000503349"/>
    </source>
</evidence>
<protein>
    <submittedName>
        <fullName evidence="1">Uncharacterized protein</fullName>
    </submittedName>
</protein>
<sequence length="62" mass="7317">MFPACFQLLSLHYIAADVRHLCMGQHLLQWNTYVKLMNTKLVCKTKEFAMKSFQDILFTNFS</sequence>
<keyword evidence="2" id="KW-1185">Reference proteome</keyword>
<reference evidence="1 2" key="1">
    <citation type="submission" date="2019-02" db="EMBL/GenBank/DDBJ databases">
        <title>Opniocepnalus argus genome.</title>
        <authorList>
            <person name="Zhou C."/>
            <person name="Xiao S."/>
        </authorList>
    </citation>
    <scope>NUCLEOTIDE SEQUENCE [LARGE SCALE GENOMIC DNA]</scope>
    <source>
        <strain evidence="1">OARG1902GOOAL</strain>
        <tissue evidence="1">Muscle</tissue>
    </source>
</reference>